<feature type="region of interest" description="Disordered" evidence="1">
    <location>
        <begin position="1"/>
        <end position="22"/>
    </location>
</feature>
<protein>
    <submittedName>
        <fullName evidence="2">Uncharacterized protein</fullName>
    </submittedName>
</protein>
<accession>A0ABQ9X1E2</accession>
<keyword evidence="3" id="KW-1185">Reference proteome</keyword>
<sequence>MNPTPPKHVHTQLENNNDERPINETVIDFCERRRVSISTTTHPPPAIPPSPHTDPNHTDVTHDVKLHADTLTPHPTTPTRTRLPNTFPEHFTNAELRIHTPPQVEPHTTPPSQNDVDENDQPVSITELDPEIFTITPFPASDIPSPFGPDSSACDSPHPQISECLTSVSVFSKHDSGRTIVVF</sequence>
<organism evidence="2 3">
    <name type="scientific">Blattamonas nauphoetae</name>
    <dbReference type="NCBI Taxonomy" id="2049346"/>
    <lineage>
        <taxon>Eukaryota</taxon>
        <taxon>Metamonada</taxon>
        <taxon>Preaxostyla</taxon>
        <taxon>Oxymonadida</taxon>
        <taxon>Blattamonas</taxon>
    </lineage>
</organism>
<gene>
    <name evidence="2" type="ORF">BLNAU_19677</name>
</gene>
<comment type="caution">
    <text evidence="2">The sequence shown here is derived from an EMBL/GenBank/DDBJ whole genome shotgun (WGS) entry which is preliminary data.</text>
</comment>
<proteinExistence type="predicted"/>
<dbReference type="EMBL" id="JARBJD010000262">
    <property type="protein sequence ID" value="KAK2945408.1"/>
    <property type="molecule type" value="Genomic_DNA"/>
</dbReference>
<reference evidence="2 3" key="1">
    <citation type="journal article" date="2022" name="bioRxiv">
        <title>Genomics of Preaxostyla Flagellates Illuminates Evolutionary Transitions and the Path Towards Mitochondrial Loss.</title>
        <authorList>
            <person name="Novak L.V.F."/>
            <person name="Treitli S.C."/>
            <person name="Pyrih J."/>
            <person name="Halakuc P."/>
            <person name="Pipaliya S.V."/>
            <person name="Vacek V."/>
            <person name="Brzon O."/>
            <person name="Soukal P."/>
            <person name="Eme L."/>
            <person name="Dacks J.B."/>
            <person name="Karnkowska A."/>
            <person name="Elias M."/>
            <person name="Hampl V."/>
        </authorList>
    </citation>
    <scope>NUCLEOTIDE SEQUENCE [LARGE SCALE GENOMIC DNA]</scope>
    <source>
        <strain evidence="2">NAU3</strain>
        <tissue evidence="2">Gut</tissue>
    </source>
</reference>
<evidence type="ECO:0000313" key="2">
    <source>
        <dbReference type="EMBL" id="KAK2945408.1"/>
    </source>
</evidence>
<dbReference type="Proteomes" id="UP001281761">
    <property type="component" value="Unassembled WGS sequence"/>
</dbReference>
<evidence type="ECO:0000256" key="1">
    <source>
        <dbReference type="SAM" id="MobiDB-lite"/>
    </source>
</evidence>
<name>A0ABQ9X1E2_9EUKA</name>
<evidence type="ECO:0000313" key="3">
    <source>
        <dbReference type="Proteomes" id="UP001281761"/>
    </source>
</evidence>